<dbReference type="RefSeq" id="XP_041187710.1">
    <property type="nucleotide sequence ID" value="XM_041331701.1"/>
</dbReference>
<dbReference type="GeneID" id="64625718"/>
<dbReference type="OrthoDB" id="4743193at2759"/>
<evidence type="ECO:0000313" key="3">
    <source>
        <dbReference type="Proteomes" id="UP000807769"/>
    </source>
</evidence>
<accession>A0A9P7J772</accession>
<dbReference type="Proteomes" id="UP000807769">
    <property type="component" value="Unassembled WGS sequence"/>
</dbReference>
<organism evidence="2 3">
    <name type="scientific">Suillus subaureus</name>
    <dbReference type="NCBI Taxonomy" id="48587"/>
    <lineage>
        <taxon>Eukaryota</taxon>
        <taxon>Fungi</taxon>
        <taxon>Dikarya</taxon>
        <taxon>Basidiomycota</taxon>
        <taxon>Agaricomycotina</taxon>
        <taxon>Agaricomycetes</taxon>
        <taxon>Agaricomycetidae</taxon>
        <taxon>Boletales</taxon>
        <taxon>Suillineae</taxon>
        <taxon>Suillaceae</taxon>
        <taxon>Suillus</taxon>
    </lineage>
</organism>
<evidence type="ECO:0000313" key="2">
    <source>
        <dbReference type="EMBL" id="KAG1806201.1"/>
    </source>
</evidence>
<keyword evidence="3" id="KW-1185">Reference proteome</keyword>
<protein>
    <recommendedName>
        <fullName evidence="1">DUF6589 domain-containing protein</fullName>
    </recommendedName>
</protein>
<sequence>MLNLQRKVMVMSIMMRSTNQRSNTLQSLMGMFLQSTHSPQKVIEMLKQMRVSVSVNAIFAATRSLSAQTHHTLRLLGQSLLVAYAYDNFDIDLKSHEHKIENSNKSLKHLTSRLMFPLQHCTSQEDLKCSKELWLKSSLNLQAEVLLKWGWKDLLSLQPDTPNSSGLTCHDHFNSWKFLFDLITYGPPYFMQFKDRLHELELVEGIPVIKTPTIAALAMDVSNSTVAGNIQSVINLLEQGRITEPDTFDDPEIPDISEYVVLFHGDLGTGEWLQVVQQHLAIKNTPWD</sequence>
<reference evidence="2" key="1">
    <citation type="journal article" date="2020" name="New Phytol.">
        <title>Comparative genomics reveals dynamic genome evolution in host specialist ectomycorrhizal fungi.</title>
        <authorList>
            <person name="Lofgren L.A."/>
            <person name="Nguyen N.H."/>
            <person name="Vilgalys R."/>
            <person name="Ruytinx J."/>
            <person name="Liao H.L."/>
            <person name="Branco S."/>
            <person name="Kuo A."/>
            <person name="LaButti K."/>
            <person name="Lipzen A."/>
            <person name="Andreopoulos W."/>
            <person name="Pangilinan J."/>
            <person name="Riley R."/>
            <person name="Hundley H."/>
            <person name="Na H."/>
            <person name="Barry K."/>
            <person name="Grigoriev I.V."/>
            <person name="Stajich J.E."/>
            <person name="Kennedy P.G."/>
        </authorList>
    </citation>
    <scope>NUCLEOTIDE SEQUENCE</scope>
    <source>
        <strain evidence="2">MN1</strain>
    </source>
</reference>
<name>A0A9P7J772_9AGAM</name>
<dbReference type="Pfam" id="PF20231">
    <property type="entry name" value="DUF6589"/>
    <property type="match status" value="1"/>
</dbReference>
<dbReference type="EMBL" id="JABBWG010000047">
    <property type="protein sequence ID" value="KAG1806201.1"/>
    <property type="molecule type" value="Genomic_DNA"/>
</dbReference>
<gene>
    <name evidence="2" type="ORF">BJ212DRAFT_1282752</name>
</gene>
<dbReference type="InterPro" id="IPR046496">
    <property type="entry name" value="DUF6589"/>
</dbReference>
<proteinExistence type="predicted"/>
<comment type="caution">
    <text evidence="2">The sequence shown here is derived from an EMBL/GenBank/DDBJ whole genome shotgun (WGS) entry which is preliminary data.</text>
</comment>
<dbReference type="AlphaFoldDB" id="A0A9P7J772"/>
<feature type="domain" description="DUF6589" evidence="1">
    <location>
        <begin position="163"/>
        <end position="288"/>
    </location>
</feature>
<evidence type="ECO:0000259" key="1">
    <source>
        <dbReference type="Pfam" id="PF20231"/>
    </source>
</evidence>